<dbReference type="Gene3D" id="3.40.718.10">
    <property type="entry name" value="Isopropylmalate Dehydrogenase"/>
    <property type="match status" value="1"/>
</dbReference>
<protein>
    <submittedName>
        <fullName evidence="8">Isocitrate/isopropylmalate dehydrogenase</fullName>
        <ecNumber evidence="8">1.1.1.-</ecNumber>
        <ecNumber evidence="8">1.1.1.41</ecNumber>
    </submittedName>
</protein>
<dbReference type="SMART" id="SM01329">
    <property type="entry name" value="Iso_dh"/>
    <property type="match status" value="1"/>
</dbReference>
<dbReference type="RefSeq" id="WP_015019974.1">
    <property type="nucleotide sequence ID" value="NC_018719.1"/>
</dbReference>
<keyword evidence="5 8" id="KW-0560">Oxidoreductase</keyword>
<feature type="domain" description="Isopropylmalate dehydrogenase-like" evidence="7">
    <location>
        <begin position="6"/>
        <end position="332"/>
    </location>
</feature>
<dbReference type="PATRIC" id="fig|1237085.11.peg.2494"/>
<evidence type="ECO:0000313" key="8">
    <source>
        <dbReference type="EMBL" id="AFU59439.1"/>
    </source>
</evidence>
<comment type="similarity">
    <text evidence="2">Belongs to the isocitrate and isopropylmalate dehydrogenases family.</text>
</comment>
<dbReference type="EMBL" id="CP002408">
    <property type="protein sequence ID" value="AFU59439.1"/>
    <property type="molecule type" value="Genomic_DNA"/>
</dbReference>
<keyword evidence="4" id="KW-0460">Magnesium</keyword>
<dbReference type="OrthoDB" id="6813at2157"/>
<dbReference type="Proteomes" id="UP000008037">
    <property type="component" value="Chromosome"/>
</dbReference>
<evidence type="ECO:0000259" key="7">
    <source>
        <dbReference type="SMART" id="SM01329"/>
    </source>
</evidence>
<gene>
    <name evidence="8" type="primary">icd</name>
    <name evidence="8" type="ordered locus">Ngar_c25160</name>
</gene>
<dbReference type="GO" id="GO:0006099">
    <property type="term" value="P:tricarboxylic acid cycle"/>
    <property type="evidence" value="ECO:0007669"/>
    <property type="project" value="TreeGrafter"/>
</dbReference>
<proteinExistence type="inferred from homology"/>
<dbReference type="PANTHER" id="PTHR11835:SF77">
    <property type="entry name" value="ISOCITRATE_ISOPROPYLMALATE DEHYDROGENASE FAMILY PROTEIN"/>
    <property type="match status" value="1"/>
</dbReference>
<evidence type="ECO:0000256" key="3">
    <source>
        <dbReference type="ARBA" id="ARBA00022723"/>
    </source>
</evidence>
<dbReference type="GO" id="GO:0019298">
    <property type="term" value="P:coenzyme B biosynthetic process"/>
    <property type="evidence" value="ECO:0007669"/>
    <property type="project" value="UniProtKB-ARBA"/>
</dbReference>
<dbReference type="GeneID" id="13794534"/>
<keyword evidence="3" id="KW-0479">Metal-binding</keyword>
<dbReference type="InterPro" id="IPR024084">
    <property type="entry name" value="IsoPropMal-DH-like_dom"/>
</dbReference>
<evidence type="ECO:0000256" key="1">
    <source>
        <dbReference type="ARBA" id="ARBA00001946"/>
    </source>
</evidence>
<reference evidence="8 9" key="1">
    <citation type="journal article" date="2012" name="Environ. Microbiol.">
        <title>The genome of the ammonia-oxidizing Candidatus Nitrososphaera gargensis: insights into metabolic versatility and environmental adaptations.</title>
        <authorList>
            <person name="Spang A."/>
            <person name="Poehlein A."/>
            <person name="Offre P."/>
            <person name="Zumbragel S."/>
            <person name="Haider S."/>
            <person name="Rychlik N."/>
            <person name="Nowka B."/>
            <person name="Schmeisser C."/>
            <person name="Lebedeva E.V."/>
            <person name="Rattei T."/>
            <person name="Bohm C."/>
            <person name="Schmid M."/>
            <person name="Galushko A."/>
            <person name="Hatzenpichler R."/>
            <person name="Weinmaier T."/>
            <person name="Daniel R."/>
            <person name="Schleper C."/>
            <person name="Spieck E."/>
            <person name="Streit W."/>
            <person name="Wagner M."/>
        </authorList>
    </citation>
    <scope>NUCLEOTIDE SEQUENCE [LARGE SCALE GENOMIC DNA]</scope>
    <source>
        <strain evidence="9">Ga9.2</strain>
    </source>
</reference>
<dbReference type="GO" id="GO:0006102">
    <property type="term" value="P:isocitrate metabolic process"/>
    <property type="evidence" value="ECO:0007669"/>
    <property type="project" value="TreeGrafter"/>
</dbReference>
<dbReference type="Pfam" id="PF00180">
    <property type="entry name" value="Iso_dh"/>
    <property type="match status" value="1"/>
</dbReference>
<dbReference type="GO" id="GO:0004449">
    <property type="term" value="F:isocitrate dehydrogenase (NAD+) activity"/>
    <property type="evidence" value="ECO:0007669"/>
    <property type="project" value="UniProtKB-EC"/>
</dbReference>
<evidence type="ECO:0000256" key="4">
    <source>
        <dbReference type="ARBA" id="ARBA00022842"/>
    </source>
</evidence>
<keyword evidence="9" id="KW-1185">Reference proteome</keyword>
<comment type="cofactor">
    <cofactor evidence="1">
        <name>Mg(2+)</name>
        <dbReference type="ChEBI" id="CHEBI:18420"/>
    </cofactor>
</comment>
<dbReference type="KEGG" id="nga:Ngar_c25160"/>
<evidence type="ECO:0000313" key="9">
    <source>
        <dbReference type="Proteomes" id="UP000008037"/>
    </source>
</evidence>
<accession>K0INI6</accession>
<dbReference type="STRING" id="1237085.Ngar_c25160"/>
<evidence type="ECO:0000256" key="5">
    <source>
        <dbReference type="ARBA" id="ARBA00023002"/>
    </source>
</evidence>
<dbReference type="AlphaFoldDB" id="K0INI6"/>
<organism evidence="8 9">
    <name type="scientific">Nitrososphaera gargensis (strain Ga9.2)</name>
    <dbReference type="NCBI Taxonomy" id="1237085"/>
    <lineage>
        <taxon>Archaea</taxon>
        <taxon>Nitrososphaerota</taxon>
        <taxon>Nitrososphaeria</taxon>
        <taxon>Nitrososphaerales</taxon>
        <taxon>Nitrososphaeraceae</taxon>
        <taxon>Nitrososphaera</taxon>
    </lineage>
</organism>
<dbReference type="SUPFAM" id="SSF53659">
    <property type="entry name" value="Isocitrate/Isopropylmalate dehydrogenase-like"/>
    <property type="match status" value="1"/>
</dbReference>
<keyword evidence="6" id="KW-0520">NAD</keyword>
<name>K0INI6_NITGG</name>
<dbReference type="InParanoid" id="K0INI6"/>
<dbReference type="EC" id="1.1.1.41" evidence="8"/>
<evidence type="ECO:0000256" key="6">
    <source>
        <dbReference type="ARBA" id="ARBA00023027"/>
    </source>
</evidence>
<dbReference type="HOGENOM" id="CLU_031953_0_1_2"/>
<evidence type="ECO:0000256" key="2">
    <source>
        <dbReference type="ARBA" id="ARBA00007769"/>
    </source>
</evidence>
<sequence>MASTKTAAVIRGDGTGPELVNAMIKVLKACNSKVELVPCDAGSEWWEKNGGTSYISPEVWKLLEESDACFKGPTTTVPVPNAPRSVAVSIRQKFELYANIRPIKTYKNAEKQLDFVCVREATEGLYAGIEFKTSDDSAVAIRKTTRKGCDRVAKAGFEVAKKRGFGKVYAITKRNILKETDGIFWAAVENAQKQFKNIQVEEYYIDNMTQQLVKNPERFNQSVLLSTNLFMDIVSECASGHVGSIGNVYSGNYGDKYAMFEPAHGSAPKYAGQNKVNPVATVLSGAWMVEYLGEKHISDAIFKATEDVINEGKYVTYDLGGSATLSQMADQIAARAGKLLKK</sequence>
<dbReference type="EC" id="1.1.1.-" evidence="8"/>
<dbReference type="GO" id="GO:0046872">
    <property type="term" value="F:metal ion binding"/>
    <property type="evidence" value="ECO:0007669"/>
    <property type="project" value="UniProtKB-KW"/>
</dbReference>
<dbReference type="FunFam" id="3.40.718.10:FF:000019">
    <property type="entry name" value="Homoisocitrate dehydrogenase"/>
    <property type="match status" value="1"/>
</dbReference>
<dbReference type="PANTHER" id="PTHR11835">
    <property type="entry name" value="DECARBOXYLATING DEHYDROGENASES-ISOCITRATE, ISOPROPYLMALATE, TARTRATE"/>
    <property type="match status" value="1"/>
</dbReference>